<evidence type="ECO:0000313" key="4">
    <source>
        <dbReference type="EMBL" id="QIN79949.1"/>
    </source>
</evidence>
<evidence type="ECO:0000256" key="2">
    <source>
        <dbReference type="SAM" id="SignalP"/>
    </source>
</evidence>
<organism evidence="4 5">
    <name type="scientific">Rubrobacter marinus</name>
    <dbReference type="NCBI Taxonomy" id="2653852"/>
    <lineage>
        <taxon>Bacteria</taxon>
        <taxon>Bacillati</taxon>
        <taxon>Actinomycetota</taxon>
        <taxon>Rubrobacteria</taxon>
        <taxon>Rubrobacterales</taxon>
        <taxon>Rubrobacteraceae</taxon>
        <taxon>Rubrobacter</taxon>
    </lineage>
</organism>
<dbReference type="PANTHER" id="PTHR35176">
    <property type="entry name" value="HEME OXYGENASE HI_0854-RELATED"/>
    <property type="match status" value="1"/>
</dbReference>
<dbReference type="InterPro" id="IPR011576">
    <property type="entry name" value="Pyridox_Oxase_N"/>
</dbReference>
<keyword evidence="1 4" id="KW-0560">Oxidoreductase</keyword>
<dbReference type="PANTHER" id="PTHR35176:SF11">
    <property type="entry name" value="PYRIDOXAMINE 5'-PHOSPHATE OXIDASE FAMILY PROTEIN"/>
    <property type="match status" value="1"/>
</dbReference>
<name>A0A6G8Q0D7_9ACTN</name>
<dbReference type="EC" id="1.-.-.-" evidence="4"/>
<protein>
    <submittedName>
        <fullName evidence="4">PPOX class F420-dependent oxidoreductase</fullName>
        <ecNumber evidence="4">1.-.-.-</ecNumber>
    </submittedName>
</protein>
<dbReference type="EMBL" id="CP045121">
    <property type="protein sequence ID" value="QIN79949.1"/>
    <property type="molecule type" value="Genomic_DNA"/>
</dbReference>
<dbReference type="InterPro" id="IPR052019">
    <property type="entry name" value="F420H2_bilvrd_red/Heme_oxyg"/>
</dbReference>
<dbReference type="InterPro" id="IPR012349">
    <property type="entry name" value="Split_barrel_FMN-bd"/>
</dbReference>
<dbReference type="SUPFAM" id="SSF50475">
    <property type="entry name" value="FMN-binding split barrel"/>
    <property type="match status" value="1"/>
</dbReference>
<dbReference type="GO" id="GO:0070967">
    <property type="term" value="F:coenzyme F420 binding"/>
    <property type="evidence" value="ECO:0007669"/>
    <property type="project" value="TreeGrafter"/>
</dbReference>
<feature type="domain" description="Pyridoxamine 5'-phosphate oxidase N-terminal" evidence="3">
    <location>
        <begin position="46"/>
        <end position="164"/>
    </location>
</feature>
<dbReference type="GO" id="GO:0005829">
    <property type="term" value="C:cytosol"/>
    <property type="evidence" value="ECO:0007669"/>
    <property type="project" value="TreeGrafter"/>
</dbReference>
<feature type="signal peptide" evidence="2">
    <location>
        <begin position="1"/>
        <end position="23"/>
    </location>
</feature>
<sequence>MAKRGSKAGAALAAVTVAAGAFAAGRAAVGVLGLGRSEWDGSEGFEYLQGRRYVNLTTFRRSGEEVTTPLWFVPVDGRLYFTTSPDSGKMKRIRNDPRVVVTPATGWGAPRGEGVEGIARDVADEETGRFEEALREKYRLGVALLRPFEEEIGRVVLEVRPAEGAARVVPGREGRPAR</sequence>
<dbReference type="GO" id="GO:0016627">
    <property type="term" value="F:oxidoreductase activity, acting on the CH-CH group of donors"/>
    <property type="evidence" value="ECO:0007669"/>
    <property type="project" value="TreeGrafter"/>
</dbReference>
<evidence type="ECO:0000259" key="3">
    <source>
        <dbReference type="Pfam" id="PF01243"/>
    </source>
</evidence>
<dbReference type="RefSeq" id="WP_166397623.1">
    <property type="nucleotide sequence ID" value="NZ_CP045121.1"/>
</dbReference>
<feature type="chain" id="PRO_5026188031" evidence="2">
    <location>
        <begin position="24"/>
        <end position="178"/>
    </location>
</feature>
<dbReference type="AlphaFoldDB" id="A0A6G8Q0D7"/>
<dbReference type="Gene3D" id="2.30.110.10">
    <property type="entry name" value="Electron Transport, Fmn-binding Protein, Chain A"/>
    <property type="match status" value="1"/>
</dbReference>
<dbReference type="InterPro" id="IPR019965">
    <property type="entry name" value="PPOX_F420-dep_Rv2061_put"/>
</dbReference>
<keyword evidence="2" id="KW-0732">Signal</keyword>
<evidence type="ECO:0000256" key="1">
    <source>
        <dbReference type="ARBA" id="ARBA00023002"/>
    </source>
</evidence>
<evidence type="ECO:0000313" key="5">
    <source>
        <dbReference type="Proteomes" id="UP000502706"/>
    </source>
</evidence>
<dbReference type="KEGG" id="rmar:GBA65_17050"/>
<dbReference type="NCBIfam" id="TIGR03666">
    <property type="entry name" value="Rv2061_F420"/>
    <property type="match status" value="1"/>
</dbReference>
<proteinExistence type="predicted"/>
<keyword evidence="5" id="KW-1185">Reference proteome</keyword>
<accession>A0A6G8Q0D7</accession>
<dbReference type="Proteomes" id="UP000502706">
    <property type="component" value="Chromosome"/>
</dbReference>
<gene>
    <name evidence="4" type="ORF">GBA65_17050</name>
</gene>
<reference evidence="4 5" key="1">
    <citation type="submission" date="2019-10" db="EMBL/GenBank/DDBJ databases">
        <title>Rubrobacter sp nov SCSIO 52915 isolated from a deep-sea sediment in the South China Sea.</title>
        <authorList>
            <person name="Chen R.W."/>
        </authorList>
    </citation>
    <scope>NUCLEOTIDE SEQUENCE [LARGE SCALE GENOMIC DNA]</scope>
    <source>
        <strain evidence="4 5">SCSIO 52915</strain>
    </source>
</reference>
<dbReference type="Pfam" id="PF01243">
    <property type="entry name" value="PNPOx_N"/>
    <property type="match status" value="1"/>
</dbReference>